<geneLocation type="plasmid" evidence="1 2">
    <name>pMESIL02</name>
</geneLocation>
<dbReference type="Proteomes" id="UP000001916">
    <property type="component" value="Plasmid pMESIL02"/>
</dbReference>
<evidence type="ECO:0000313" key="1">
    <source>
        <dbReference type="EMBL" id="ADH65401.1"/>
    </source>
</evidence>
<evidence type="ECO:0008006" key="3">
    <source>
        <dbReference type="Google" id="ProtNLM"/>
    </source>
</evidence>
<name>D7BJP5_ALLS1</name>
<organism evidence="1 2">
    <name type="scientific">Allomeiothermus silvanus (strain ATCC 700542 / DSM 9946 / NBRC 106475 / NCIMB 13440 / VI-R2)</name>
    <name type="common">Thermus silvanus</name>
    <dbReference type="NCBI Taxonomy" id="526227"/>
    <lineage>
        <taxon>Bacteria</taxon>
        <taxon>Thermotogati</taxon>
        <taxon>Deinococcota</taxon>
        <taxon>Deinococci</taxon>
        <taxon>Thermales</taxon>
        <taxon>Thermaceae</taxon>
        <taxon>Allomeiothermus</taxon>
    </lineage>
</organism>
<keyword evidence="1" id="KW-0614">Plasmid</keyword>
<sequence>MVCIGIDPNQHGGYGVAVYRGRVFPFQITERPRRAGDYRLEEVAATLFSRATLLALEAIPQILPCSWQGERDRELLARTQRVIARITREAQRQGVKVCAYPGRWPHRVTQEDLAAGRGAWMQILLGRPWVSKEDLRGYLEGRYSPTAPMSEHHWDALGLVDLAQQRHR</sequence>
<gene>
    <name evidence="1" type="ORF">Mesil_3611</name>
</gene>
<protein>
    <recommendedName>
        <fullName evidence="3">Holliday junction resolvase RuvC</fullName>
    </recommendedName>
</protein>
<dbReference type="RefSeq" id="WP_013159875.1">
    <property type="nucleotide sequence ID" value="NC_014214.1"/>
</dbReference>
<dbReference type="HOGENOM" id="CLU_1584535_0_0_0"/>
<evidence type="ECO:0000313" key="2">
    <source>
        <dbReference type="Proteomes" id="UP000001916"/>
    </source>
</evidence>
<dbReference type="EMBL" id="CP002044">
    <property type="protein sequence ID" value="ADH65401.1"/>
    <property type="molecule type" value="Genomic_DNA"/>
</dbReference>
<keyword evidence="2" id="KW-1185">Reference proteome</keyword>
<proteinExistence type="predicted"/>
<dbReference type="KEGG" id="msv:Mesil_3611"/>
<dbReference type="AlphaFoldDB" id="D7BJP5"/>
<reference evidence="1 2" key="1">
    <citation type="journal article" date="2010" name="Stand. Genomic Sci.">
        <title>Complete genome sequence of Meiothermus silvanus type strain (VI-R2).</title>
        <authorList>
            <person name="Sikorski J."/>
            <person name="Tindall B.J."/>
            <person name="Lowry S."/>
            <person name="Lucas S."/>
            <person name="Nolan M."/>
            <person name="Copeland A."/>
            <person name="Glavina Del Rio T."/>
            <person name="Tice H."/>
            <person name="Cheng J.F."/>
            <person name="Han C."/>
            <person name="Pitluck S."/>
            <person name="Liolios K."/>
            <person name="Ivanova N."/>
            <person name="Mavromatis K."/>
            <person name="Mikhailova N."/>
            <person name="Pati A."/>
            <person name="Goodwin L."/>
            <person name="Chen A."/>
            <person name="Palaniappan K."/>
            <person name="Land M."/>
            <person name="Hauser L."/>
            <person name="Chang Y.J."/>
            <person name="Jeffries C.D."/>
            <person name="Rohde M."/>
            <person name="Goker M."/>
            <person name="Woyke T."/>
            <person name="Bristow J."/>
            <person name="Eisen J.A."/>
            <person name="Markowitz V."/>
            <person name="Hugenholtz P."/>
            <person name="Kyrpides N.C."/>
            <person name="Klenk H.P."/>
            <person name="Lapidus A."/>
        </authorList>
    </citation>
    <scope>NUCLEOTIDE SEQUENCE [LARGE SCALE GENOMIC DNA]</scope>
    <source>
        <strain evidence="2">ATCC 700542 / DSM 9946 / VI-R2</strain>
        <plasmid evidence="2">Plasmid pMESIL02</plasmid>
    </source>
</reference>
<accession>D7BJP5</accession>